<evidence type="ECO:0000313" key="6">
    <source>
        <dbReference type="EMBL" id="MDY0406914.1"/>
    </source>
</evidence>
<dbReference type="Proteomes" id="UP001228376">
    <property type="component" value="Unassembled WGS sequence"/>
</dbReference>
<dbReference type="CDD" id="cd02440">
    <property type="entry name" value="AdoMet_MTases"/>
    <property type="match status" value="1"/>
</dbReference>
<keyword evidence="7" id="KW-1185">Reference proteome</keyword>
<feature type="binding site" evidence="4">
    <location>
        <position position="74"/>
    </location>
    <ligand>
        <name>S-adenosyl-L-methionine</name>
        <dbReference type="ChEBI" id="CHEBI:59789"/>
    </ligand>
</feature>
<dbReference type="GO" id="GO:0008168">
    <property type="term" value="F:methyltransferase activity"/>
    <property type="evidence" value="ECO:0007669"/>
    <property type="project" value="UniProtKB-KW"/>
</dbReference>
<proteinExistence type="inferred from homology"/>
<evidence type="ECO:0000256" key="1">
    <source>
        <dbReference type="ARBA" id="ARBA00022603"/>
    </source>
</evidence>
<dbReference type="SUPFAM" id="SSF53335">
    <property type="entry name" value="S-adenosyl-L-methionine-dependent methyltransferases"/>
    <property type="match status" value="1"/>
</dbReference>
<keyword evidence="3 4" id="KW-0949">S-adenosyl-L-methionine</keyword>
<dbReference type="InterPro" id="IPR023553">
    <property type="entry name" value="Uncharacterised_MeTfrase_YrrT"/>
</dbReference>
<evidence type="ECO:0000256" key="2">
    <source>
        <dbReference type="ARBA" id="ARBA00022679"/>
    </source>
</evidence>
<comment type="function">
    <text evidence="4">Could be a S-adenosyl-L-methionine-dependent methyltransferase.</text>
</comment>
<comment type="caution">
    <text evidence="6">The sequence shown here is derived from an EMBL/GenBank/DDBJ whole genome shotgun (WGS) entry which is preliminary data.</text>
</comment>
<dbReference type="PANTHER" id="PTHR43861">
    <property type="entry name" value="TRANS-ACONITATE 2-METHYLTRANSFERASE-RELATED"/>
    <property type="match status" value="1"/>
</dbReference>
<dbReference type="HAMAP" id="MF_02100">
    <property type="entry name" value="Methyltr_YrrT"/>
    <property type="match status" value="1"/>
</dbReference>
<dbReference type="InterPro" id="IPR029063">
    <property type="entry name" value="SAM-dependent_MTases_sf"/>
</dbReference>
<evidence type="ECO:0000256" key="3">
    <source>
        <dbReference type="ARBA" id="ARBA00022691"/>
    </source>
</evidence>
<keyword evidence="2 4" id="KW-0808">Transferase</keyword>
<reference evidence="6 7" key="1">
    <citation type="submission" date="2023-10" db="EMBL/GenBank/DDBJ databases">
        <title>179-bfca-hs.</title>
        <authorList>
            <person name="Miliotis G."/>
            <person name="Sengupta P."/>
            <person name="Hameed A."/>
            <person name="Chuvochina M."/>
            <person name="Mcdonagh F."/>
            <person name="Simpson A.C."/>
            <person name="Singh N.K."/>
            <person name="Rekha P.D."/>
            <person name="Raman K."/>
            <person name="Hugenholtz P."/>
            <person name="Venkateswaran K."/>
        </authorList>
    </citation>
    <scope>NUCLEOTIDE SEQUENCE [LARGE SCALE GENOMIC DNA]</scope>
    <source>
        <strain evidence="6 7">179-BFC-A-HS</strain>
    </source>
</reference>
<dbReference type="PANTHER" id="PTHR43861:SF1">
    <property type="entry name" value="TRANS-ACONITATE 2-METHYLTRANSFERASE"/>
    <property type="match status" value="1"/>
</dbReference>
<dbReference type="Pfam" id="PF13649">
    <property type="entry name" value="Methyltransf_25"/>
    <property type="match status" value="1"/>
</dbReference>
<protein>
    <recommendedName>
        <fullName evidence="4">Uncharacterized methyltransferase P5G51_017615</fullName>
        <ecNumber evidence="4">2.1.1.-</ecNumber>
    </recommendedName>
</protein>
<sequence>MGREFNDLFDEWSQSYDDTVAGSDPQYADVFLHYNSILDQVAERATGNVIEFGVGTGNLTEKLLSRGLRVFGIEPSEGMRKIANEKMPGLHVQDGDFLTLPALPDEIDSIVSTYAFHHLTDKEKGEAIRLYSDLLHKDGRIIFGDTIFATDKAKMEMIAQAKRKKYGRLAADLLREYYTTIPIMQNIFNRNGFEVSFTKCNPFVWIMDARKSTN</sequence>
<gene>
    <name evidence="6" type="ORF">P5G51_017615</name>
</gene>
<dbReference type="EC" id="2.1.1.-" evidence="4"/>
<organism evidence="6 7">
    <name type="scientific">Tigheibacillus jepli</name>
    <dbReference type="NCBI Taxonomy" id="3035914"/>
    <lineage>
        <taxon>Bacteria</taxon>
        <taxon>Bacillati</taxon>
        <taxon>Bacillota</taxon>
        <taxon>Bacilli</taxon>
        <taxon>Bacillales</taxon>
        <taxon>Bacillaceae</taxon>
        <taxon>Tigheibacillus</taxon>
    </lineage>
</organism>
<keyword evidence="1 4" id="KW-0489">Methyltransferase</keyword>
<dbReference type="GO" id="GO:0032259">
    <property type="term" value="P:methylation"/>
    <property type="evidence" value="ECO:0007669"/>
    <property type="project" value="UniProtKB-KW"/>
</dbReference>
<dbReference type="Gene3D" id="3.40.50.150">
    <property type="entry name" value="Vaccinia Virus protein VP39"/>
    <property type="match status" value="1"/>
</dbReference>
<dbReference type="InterPro" id="IPR041698">
    <property type="entry name" value="Methyltransf_25"/>
</dbReference>
<feature type="binding site" evidence="4">
    <location>
        <position position="53"/>
    </location>
    <ligand>
        <name>S-adenosyl-L-methionine</name>
        <dbReference type="ChEBI" id="CHEBI:59789"/>
    </ligand>
</feature>
<evidence type="ECO:0000259" key="5">
    <source>
        <dbReference type="Pfam" id="PF13649"/>
    </source>
</evidence>
<dbReference type="RefSeq" id="WP_306066027.1">
    <property type="nucleotide sequence ID" value="NZ_JAROCA020000003.1"/>
</dbReference>
<feature type="binding site" evidence="4">
    <location>
        <position position="96"/>
    </location>
    <ligand>
        <name>S-adenosyl-L-methionine</name>
        <dbReference type="ChEBI" id="CHEBI:59789"/>
    </ligand>
</feature>
<accession>A0ABU5CKR9</accession>
<dbReference type="EMBL" id="JAROCA020000003">
    <property type="protein sequence ID" value="MDY0406914.1"/>
    <property type="molecule type" value="Genomic_DNA"/>
</dbReference>
<name>A0ABU5CKR9_9BACI</name>
<evidence type="ECO:0000256" key="4">
    <source>
        <dbReference type="HAMAP-Rule" id="MF_02100"/>
    </source>
</evidence>
<evidence type="ECO:0000313" key="7">
    <source>
        <dbReference type="Proteomes" id="UP001228376"/>
    </source>
</evidence>
<comment type="similarity">
    <text evidence="4">Belongs to the methyltransferase superfamily. YrrT family.</text>
</comment>
<feature type="domain" description="Methyltransferase" evidence="5">
    <location>
        <begin position="49"/>
        <end position="139"/>
    </location>
</feature>